<name>A0A370QHB9_9GAMM</name>
<dbReference type="PANTHER" id="PTHR37024">
    <property type="entry name" value="TYPE VI SECRETION SYSTEM DUF2094 AND IMPA-RELATED DOMAIN PROTEIN"/>
    <property type="match status" value="1"/>
</dbReference>
<evidence type="ECO:0000313" key="5">
    <source>
        <dbReference type="Proteomes" id="UP000254848"/>
    </source>
</evidence>
<dbReference type="Proteomes" id="UP000254848">
    <property type="component" value="Unassembled WGS sequence"/>
</dbReference>
<feature type="transmembrane region" description="Helical" evidence="1">
    <location>
        <begin position="252"/>
        <end position="270"/>
    </location>
</feature>
<keyword evidence="5" id="KW-1185">Reference proteome</keyword>
<sequence>MTVSEQAQNIVIHTGGDPRHLPEFEAIRSEINKINHPMQPEVDWKLIESLALTVFRRNGVDLQTTVYYTLARMRLAGLAGFTEGCELLAGVVTAEWERCWPDNEAARIEILDWFNAKAGNVLRTLSFNEKNLRLLYRAERALQLINDKLQQVPLRRVPKIENLLIFIQNTGRRVEQKNQKEPATARRAPTETLVWMPVAESPPGLASALPTPEPVATEMPSVDPVAEPLIVPAVAPGSAVVYRKTRWRFQGFSLGVLCSLAAAVCAYYVHVMPMKDQLAQVARQPLGSALLWLGQPDVESYGQQLNRLATAPPYSVLELGERSVALAQQRWPLDTRQRVETQRWRAAMQAANETTIPDGGYVRVQQRLESLSNELLEQERVRGGLTISYLKTAVYQMQSAMAADVPLEALLGQLEAITRDGKPAPAGLLKQINDRWGVINGHYYKLTHLSDPSLNPG</sequence>
<dbReference type="InterPro" id="IPR010657">
    <property type="entry name" value="ImpA_N"/>
</dbReference>
<keyword evidence="1" id="KW-0812">Transmembrane</keyword>
<organism evidence="4 5">
    <name type="scientific">Enterobacillus tribolii</name>
    <dbReference type="NCBI Taxonomy" id="1487935"/>
    <lineage>
        <taxon>Bacteria</taxon>
        <taxon>Pseudomonadati</taxon>
        <taxon>Pseudomonadota</taxon>
        <taxon>Gammaproteobacteria</taxon>
        <taxon>Enterobacterales</taxon>
        <taxon>Hafniaceae</taxon>
        <taxon>Enterobacillus</taxon>
    </lineage>
</organism>
<dbReference type="InterPro" id="IPR021069">
    <property type="entry name" value="ImpA_C"/>
</dbReference>
<evidence type="ECO:0000259" key="2">
    <source>
        <dbReference type="Pfam" id="PF06812"/>
    </source>
</evidence>
<dbReference type="Pfam" id="PF12486">
    <property type="entry name" value="VasL"/>
    <property type="match status" value="1"/>
</dbReference>
<proteinExistence type="predicted"/>
<keyword evidence="1" id="KW-0472">Membrane</keyword>
<keyword evidence="1" id="KW-1133">Transmembrane helix</keyword>
<feature type="domain" description="ImpA N-terminal" evidence="2">
    <location>
        <begin position="14"/>
        <end position="115"/>
    </location>
</feature>
<dbReference type="Pfam" id="PF06812">
    <property type="entry name" value="ImpA_N"/>
    <property type="match status" value="1"/>
</dbReference>
<dbReference type="AlphaFoldDB" id="A0A370QHB9"/>
<comment type="caution">
    <text evidence="4">The sequence shown here is derived from an EMBL/GenBank/DDBJ whole genome shotgun (WGS) entry which is preliminary data.</text>
</comment>
<feature type="domain" description="ImpA C-terminal" evidence="3">
    <location>
        <begin position="301"/>
        <end position="446"/>
    </location>
</feature>
<protein>
    <submittedName>
        <fullName evidence="4">Type VI secretion system protein VasL</fullName>
    </submittedName>
</protein>
<evidence type="ECO:0000313" key="4">
    <source>
        <dbReference type="EMBL" id="RDK87742.1"/>
    </source>
</evidence>
<dbReference type="EMBL" id="QRAP01000008">
    <property type="protein sequence ID" value="RDK87742.1"/>
    <property type="molecule type" value="Genomic_DNA"/>
</dbReference>
<evidence type="ECO:0000259" key="3">
    <source>
        <dbReference type="Pfam" id="PF12486"/>
    </source>
</evidence>
<accession>A0A370QHB9</accession>
<dbReference type="PANTHER" id="PTHR37024:SF5">
    <property type="entry name" value="IMPA N-TERMINAL DOMAIN-CONTAINING PROTEIN"/>
    <property type="match status" value="1"/>
</dbReference>
<evidence type="ECO:0000256" key="1">
    <source>
        <dbReference type="SAM" id="Phobius"/>
    </source>
</evidence>
<reference evidence="4 5" key="1">
    <citation type="submission" date="2018-07" db="EMBL/GenBank/DDBJ databases">
        <title>Genomic Encyclopedia of Type Strains, Phase IV (KMG-IV): sequencing the most valuable type-strain genomes for metagenomic binning, comparative biology and taxonomic classification.</title>
        <authorList>
            <person name="Goeker M."/>
        </authorList>
    </citation>
    <scope>NUCLEOTIDE SEQUENCE [LARGE SCALE GENOMIC DNA]</scope>
    <source>
        <strain evidence="4 5">DSM 103736</strain>
    </source>
</reference>
<gene>
    <name evidence="4" type="ORF">C8D90_1089</name>
</gene>